<evidence type="ECO:0000313" key="13">
    <source>
        <dbReference type="Proteomes" id="UP000030101"/>
    </source>
</evidence>
<evidence type="ECO:0000313" key="12">
    <source>
        <dbReference type="EMBL" id="KGN92123.1"/>
    </source>
</evidence>
<dbReference type="Pfam" id="PF13192">
    <property type="entry name" value="Thioredoxin_3"/>
    <property type="match status" value="1"/>
</dbReference>
<dbReference type="PRINTS" id="PR00368">
    <property type="entry name" value="FADPNR"/>
</dbReference>
<feature type="domain" description="Thioredoxin-like fold" evidence="11">
    <location>
        <begin position="124"/>
        <end position="184"/>
    </location>
</feature>
<keyword evidence="13" id="KW-1185">Reference proteome</keyword>
<sequence length="516" mass="54809">MFDKDTLVQVGSYFAPLKREYTLLLKAQPSHPSYNDAKEMIEELASTSEKLSAAYEESENFRIDLLVDGTPSGISFRGIPGGHEFTSLLLSILNHDGIGKNLPDEGVCRRIKSLNGPIELRTYVSLSCTNCPDVVQTLNLLAIFNPGISHTMVDGSFFPDEVESLGIASVPTVMAGDKVIHVGRGDMATLLNKLEESYGSTPQESVGEPEERSFDVIVVGGGPAGAASAIYSARKGLKVAIVAERVGGQVNETVGIENLISVPYTTGGELAGNLRNHIDANDISLFEARTVKNITQDGGISRVETTSGELFTAPALIMATGASWRKLGVPGEKEYTGNGVAYCAHCDGPFFKNKRVAVIGGGNSGMEAAIDLAGICTEVTVVEFLDVLKADEVLQKKAQEMGNIKMILSTATKEIRGTNGKVTSIVLSDRATGKETEIALEGVFVQIGLAANTALVKDLVETNPRGEILIDPSCRTNTPGIYAAGDCTTVPYKQIVVAMGEGAKAALSAFEDRIRS</sequence>
<evidence type="ECO:0000256" key="4">
    <source>
        <dbReference type="ARBA" id="ARBA00022630"/>
    </source>
</evidence>
<dbReference type="Pfam" id="PF07992">
    <property type="entry name" value="Pyr_redox_2"/>
    <property type="match status" value="1"/>
</dbReference>
<dbReference type="Gene3D" id="3.40.30.80">
    <property type="match status" value="1"/>
</dbReference>
<dbReference type="InterPro" id="IPR008255">
    <property type="entry name" value="Pyr_nucl-diS_OxRdtase_2_AS"/>
</dbReference>
<dbReference type="Gene3D" id="3.50.50.60">
    <property type="entry name" value="FAD/NAD(P)-binding domain"/>
    <property type="match status" value="2"/>
</dbReference>
<evidence type="ECO:0000256" key="6">
    <source>
        <dbReference type="ARBA" id="ARBA00023002"/>
    </source>
</evidence>
<keyword evidence="6" id="KW-0560">Oxidoreductase</keyword>
<dbReference type="InterPro" id="IPR036249">
    <property type="entry name" value="Thioredoxin-like_sf"/>
</dbReference>
<accession>A0ABR4XKB6</accession>
<keyword evidence="7" id="KW-0520">NAD</keyword>
<reference evidence="12 13" key="1">
    <citation type="submission" date="2014-08" db="EMBL/GenBank/DDBJ databases">
        <title>Porphyromonas canoris strain:OH2762 Genome sequencing.</title>
        <authorList>
            <person name="Wallis C."/>
            <person name="Deusch O."/>
            <person name="O'Flynn C."/>
            <person name="Davis I."/>
            <person name="Jospin G."/>
            <person name="Darling A.E."/>
            <person name="Coil D.A."/>
            <person name="Alexiev A."/>
            <person name="Horsfall A."/>
            <person name="Kirkwood N."/>
            <person name="Harris S."/>
            <person name="Eisen J.A."/>
        </authorList>
    </citation>
    <scope>NUCLEOTIDE SEQUENCE [LARGE SCALE GENOMIC DNA]</scope>
    <source>
        <strain evidence="13">COT-108 OH2762</strain>
    </source>
</reference>
<dbReference type="InterPro" id="IPR044141">
    <property type="entry name" value="AhpF_NTD_C"/>
</dbReference>
<dbReference type="InterPro" id="IPR012081">
    <property type="entry name" value="Alkyl_hydroperoxide_Rdtase_suF"/>
</dbReference>
<feature type="domain" description="FAD/NAD(P)-binding" evidence="10">
    <location>
        <begin position="214"/>
        <end position="502"/>
    </location>
</feature>
<evidence type="ECO:0000259" key="10">
    <source>
        <dbReference type="Pfam" id="PF07992"/>
    </source>
</evidence>
<dbReference type="CDD" id="cd02974">
    <property type="entry name" value="AhpF_NTD_N"/>
    <property type="match status" value="1"/>
</dbReference>
<evidence type="ECO:0000259" key="11">
    <source>
        <dbReference type="Pfam" id="PF13192"/>
    </source>
</evidence>
<gene>
    <name evidence="12" type="ORF">HQ43_08820</name>
</gene>
<dbReference type="SUPFAM" id="SSF51905">
    <property type="entry name" value="FAD/NAD(P)-binding domain"/>
    <property type="match status" value="1"/>
</dbReference>
<dbReference type="NCBIfam" id="TIGR03140">
    <property type="entry name" value="AhpF"/>
    <property type="match status" value="1"/>
</dbReference>
<dbReference type="SUPFAM" id="SSF52833">
    <property type="entry name" value="Thioredoxin-like"/>
    <property type="match status" value="2"/>
</dbReference>
<dbReference type="PIRSF" id="PIRSF000238">
    <property type="entry name" value="AhpF"/>
    <property type="match status" value="1"/>
</dbReference>
<dbReference type="InterPro" id="IPR036188">
    <property type="entry name" value="FAD/NAD-bd_sf"/>
</dbReference>
<evidence type="ECO:0000256" key="2">
    <source>
        <dbReference type="ARBA" id="ARBA00009333"/>
    </source>
</evidence>
<evidence type="ECO:0000256" key="9">
    <source>
        <dbReference type="ARBA" id="ARBA00023284"/>
    </source>
</evidence>
<dbReference type="Proteomes" id="UP000030101">
    <property type="component" value="Unassembled WGS sequence"/>
</dbReference>
<dbReference type="InterPro" id="IPR044142">
    <property type="entry name" value="AhpF_NTD_N"/>
</dbReference>
<dbReference type="EMBL" id="JQZV01000013">
    <property type="protein sequence ID" value="KGN92123.1"/>
    <property type="molecule type" value="Genomic_DNA"/>
</dbReference>
<proteinExistence type="inferred from homology"/>
<dbReference type="CDD" id="cd03026">
    <property type="entry name" value="AhpF_NTD_C"/>
    <property type="match status" value="1"/>
</dbReference>
<name>A0ABR4XKB6_9PORP</name>
<keyword evidence="5" id="KW-0274">FAD</keyword>
<dbReference type="PRINTS" id="PR00469">
    <property type="entry name" value="PNDRDTASEII"/>
</dbReference>
<evidence type="ECO:0000256" key="3">
    <source>
        <dbReference type="ARBA" id="ARBA00011738"/>
    </source>
</evidence>
<keyword evidence="4" id="KW-0285">Flavoprotein</keyword>
<keyword evidence="8" id="KW-1015">Disulfide bond</keyword>
<evidence type="ECO:0000256" key="7">
    <source>
        <dbReference type="ARBA" id="ARBA00023027"/>
    </source>
</evidence>
<dbReference type="InterPro" id="IPR023753">
    <property type="entry name" value="FAD/NAD-binding_dom"/>
</dbReference>
<dbReference type="InterPro" id="IPR050097">
    <property type="entry name" value="Ferredoxin-NADP_redctase_2"/>
</dbReference>
<protein>
    <submittedName>
        <fullName evidence="12">NADH dehydrogenase</fullName>
    </submittedName>
</protein>
<dbReference type="PANTHER" id="PTHR48105">
    <property type="entry name" value="THIOREDOXIN REDUCTASE 1-RELATED-RELATED"/>
    <property type="match status" value="1"/>
</dbReference>
<evidence type="ECO:0000256" key="5">
    <source>
        <dbReference type="ARBA" id="ARBA00022827"/>
    </source>
</evidence>
<dbReference type="InterPro" id="IPR012336">
    <property type="entry name" value="Thioredoxin-like_fold"/>
</dbReference>
<comment type="caution">
    <text evidence="12">The sequence shown here is derived from an EMBL/GenBank/DDBJ whole genome shotgun (WGS) entry which is preliminary data.</text>
</comment>
<dbReference type="RefSeq" id="WP_036792099.1">
    <property type="nucleotide sequence ID" value="NZ_JQZV01000013.1"/>
</dbReference>
<keyword evidence="9" id="KW-0676">Redox-active center</keyword>
<dbReference type="PROSITE" id="PS00573">
    <property type="entry name" value="PYRIDINE_REDOX_2"/>
    <property type="match status" value="1"/>
</dbReference>
<evidence type="ECO:0000256" key="8">
    <source>
        <dbReference type="ARBA" id="ARBA00023157"/>
    </source>
</evidence>
<comment type="cofactor">
    <cofactor evidence="1">
        <name>FAD</name>
        <dbReference type="ChEBI" id="CHEBI:57692"/>
    </cofactor>
</comment>
<comment type="subunit">
    <text evidence="3">Homodimer.</text>
</comment>
<evidence type="ECO:0000256" key="1">
    <source>
        <dbReference type="ARBA" id="ARBA00001974"/>
    </source>
</evidence>
<comment type="similarity">
    <text evidence="2">Belongs to the class-II pyridine nucleotide-disulfide oxidoreductase family.</text>
</comment>
<organism evidence="12 13">
    <name type="scientific">Porphyromonas canoris</name>
    <dbReference type="NCBI Taxonomy" id="36875"/>
    <lineage>
        <taxon>Bacteria</taxon>
        <taxon>Pseudomonadati</taxon>
        <taxon>Bacteroidota</taxon>
        <taxon>Bacteroidia</taxon>
        <taxon>Bacteroidales</taxon>
        <taxon>Porphyromonadaceae</taxon>
        <taxon>Porphyromonas</taxon>
    </lineage>
</organism>